<comment type="caution">
    <text evidence="2">The sequence shown here is derived from an EMBL/GenBank/DDBJ whole genome shotgun (WGS) entry which is preliminary data.</text>
</comment>
<dbReference type="InterPro" id="IPR011990">
    <property type="entry name" value="TPR-like_helical_dom_sf"/>
</dbReference>
<dbReference type="EMBL" id="JBEPSJ010000001">
    <property type="protein sequence ID" value="MET4580946.1"/>
    <property type="molecule type" value="Genomic_DNA"/>
</dbReference>
<protein>
    <submittedName>
        <fullName evidence="2">Uncharacterized membrane protein (DUF485 family)</fullName>
    </submittedName>
</protein>
<keyword evidence="1" id="KW-0812">Transmembrane</keyword>
<evidence type="ECO:0000313" key="2">
    <source>
        <dbReference type="EMBL" id="MET4580946.1"/>
    </source>
</evidence>
<organism evidence="2 3">
    <name type="scientific">Conyzicola nivalis</name>
    <dbReference type="NCBI Taxonomy" id="1477021"/>
    <lineage>
        <taxon>Bacteria</taxon>
        <taxon>Bacillati</taxon>
        <taxon>Actinomycetota</taxon>
        <taxon>Actinomycetes</taxon>
        <taxon>Micrococcales</taxon>
        <taxon>Microbacteriaceae</taxon>
        <taxon>Conyzicola</taxon>
    </lineage>
</organism>
<name>A0ABV2QIS5_9MICO</name>
<proteinExistence type="predicted"/>
<accession>A0ABV2QIS5</accession>
<evidence type="ECO:0000256" key="1">
    <source>
        <dbReference type="SAM" id="Phobius"/>
    </source>
</evidence>
<sequence>MRGRVAAIVMAVLLVIYLVFVVHYSFVLIGTGIGVAIAMGIALLVLPLIAAWLLAREVQFVLRGEKLVKRMGAAGELPVDDLPRLPSGRADAAAADAQFPAYKAAVEADPESWRAWLLLGLAYDASGDRSRARWATREAIRLSRNPSTQR</sequence>
<dbReference type="SUPFAM" id="SSF48452">
    <property type="entry name" value="TPR-like"/>
    <property type="match status" value="1"/>
</dbReference>
<evidence type="ECO:0000313" key="3">
    <source>
        <dbReference type="Proteomes" id="UP001549257"/>
    </source>
</evidence>
<feature type="transmembrane region" description="Helical" evidence="1">
    <location>
        <begin position="7"/>
        <end position="27"/>
    </location>
</feature>
<keyword evidence="1" id="KW-1133">Transmembrane helix</keyword>
<reference evidence="2 3" key="1">
    <citation type="submission" date="2024-06" db="EMBL/GenBank/DDBJ databases">
        <title>Sorghum-associated microbial communities from plants grown in Nebraska, USA.</title>
        <authorList>
            <person name="Schachtman D."/>
        </authorList>
    </citation>
    <scope>NUCLEOTIDE SEQUENCE [LARGE SCALE GENOMIC DNA]</scope>
    <source>
        <strain evidence="2 3">2857</strain>
    </source>
</reference>
<gene>
    <name evidence="2" type="ORF">ABIE21_000436</name>
</gene>
<feature type="transmembrane region" description="Helical" evidence="1">
    <location>
        <begin position="33"/>
        <end position="55"/>
    </location>
</feature>
<dbReference type="Gene3D" id="1.25.40.10">
    <property type="entry name" value="Tetratricopeptide repeat domain"/>
    <property type="match status" value="1"/>
</dbReference>
<dbReference type="Proteomes" id="UP001549257">
    <property type="component" value="Unassembled WGS sequence"/>
</dbReference>
<keyword evidence="1" id="KW-0472">Membrane</keyword>
<keyword evidence="3" id="KW-1185">Reference proteome</keyword>